<comment type="caution">
    <text evidence="1">The sequence shown here is derived from an EMBL/GenBank/DDBJ whole genome shotgun (WGS) entry which is preliminary data.</text>
</comment>
<dbReference type="Proteomes" id="UP000244168">
    <property type="component" value="Unassembled WGS sequence"/>
</dbReference>
<reference evidence="1 2" key="1">
    <citation type="submission" date="2018-04" db="EMBL/GenBank/DDBJ databases">
        <title>Genomic Encyclopedia of Archaeal and Bacterial Type Strains, Phase II (KMG-II): from individual species to whole genera.</title>
        <authorList>
            <person name="Goeker M."/>
        </authorList>
    </citation>
    <scope>NUCLEOTIDE SEQUENCE [LARGE SCALE GENOMIC DNA]</scope>
    <source>
        <strain evidence="1 2">DSM 26809</strain>
    </source>
</reference>
<evidence type="ECO:0008006" key="3">
    <source>
        <dbReference type="Google" id="ProtNLM"/>
    </source>
</evidence>
<sequence>MSKQAVLLLTQLHDGKVLKAYNNLSVASSHFAESYILYHKRSTLPYEFSELRLHTFTDSILNDLGCTPLAPKIVPGSCHFPLYDFFLACPEYDYYWLIEDDVHFEGDWRFFFEECSQHYLEVDFLASHIYLYDQQPLWRWWDSLCHPNKFIPFDLRLRSFNPIYRISKSARPKKDEP</sequence>
<accession>A0A2T5J4H3</accession>
<protein>
    <recommendedName>
        <fullName evidence="3">Glycosyl transferase family 25</fullName>
    </recommendedName>
</protein>
<gene>
    <name evidence="1" type="ORF">C8P68_1147</name>
</gene>
<name>A0A2T5J4H3_9SPHI</name>
<keyword evidence="2" id="KW-1185">Reference proteome</keyword>
<dbReference type="EMBL" id="QAOQ01000014">
    <property type="protein sequence ID" value="PTQ92132.1"/>
    <property type="molecule type" value="Genomic_DNA"/>
</dbReference>
<proteinExistence type="predicted"/>
<organism evidence="1 2">
    <name type="scientific">Mucilaginibacter yixingensis</name>
    <dbReference type="NCBI Taxonomy" id="1295612"/>
    <lineage>
        <taxon>Bacteria</taxon>
        <taxon>Pseudomonadati</taxon>
        <taxon>Bacteroidota</taxon>
        <taxon>Sphingobacteriia</taxon>
        <taxon>Sphingobacteriales</taxon>
        <taxon>Sphingobacteriaceae</taxon>
        <taxon>Mucilaginibacter</taxon>
    </lineage>
</organism>
<dbReference type="AlphaFoldDB" id="A0A2T5J4H3"/>
<evidence type="ECO:0000313" key="2">
    <source>
        <dbReference type="Proteomes" id="UP000244168"/>
    </source>
</evidence>
<evidence type="ECO:0000313" key="1">
    <source>
        <dbReference type="EMBL" id="PTQ92132.1"/>
    </source>
</evidence>
<dbReference type="RefSeq" id="WP_107831713.1">
    <property type="nucleotide sequence ID" value="NZ_CP160205.1"/>
</dbReference>
<dbReference type="OrthoDB" id="7943907at2"/>